<dbReference type="PROSITE" id="PS00893">
    <property type="entry name" value="NUDIX_BOX"/>
    <property type="match status" value="1"/>
</dbReference>
<dbReference type="EMBL" id="PYGA01000013">
    <property type="protein sequence ID" value="PSK96023.1"/>
    <property type="molecule type" value="Genomic_DNA"/>
</dbReference>
<dbReference type="RefSeq" id="WP_106584462.1">
    <property type="nucleotide sequence ID" value="NZ_PYGA01000013.1"/>
</dbReference>
<comment type="caution">
    <text evidence="6">The sequence shown here is derived from an EMBL/GenBank/DDBJ whole genome shotgun (WGS) entry which is preliminary data.</text>
</comment>
<evidence type="ECO:0000256" key="1">
    <source>
        <dbReference type="ARBA" id="ARBA00001946"/>
    </source>
</evidence>
<accession>A0A2P8DFN0</accession>
<dbReference type="GO" id="GO:0016787">
    <property type="term" value="F:hydrolase activity"/>
    <property type="evidence" value="ECO:0007669"/>
    <property type="project" value="UniProtKB-KW"/>
</dbReference>
<evidence type="ECO:0000313" key="7">
    <source>
        <dbReference type="Proteomes" id="UP000240542"/>
    </source>
</evidence>
<protein>
    <submittedName>
        <fullName evidence="6">NUDIX domain-containing protein</fullName>
    </submittedName>
</protein>
<evidence type="ECO:0000256" key="4">
    <source>
        <dbReference type="RuleBase" id="RU003476"/>
    </source>
</evidence>
<dbReference type="InterPro" id="IPR020476">
    <property type="entry name" value="Nudix_hydrolase"/>
</dbReference>
<reference evidence="6 7" key="1">
    <citation type="submission" date="2018-03" db="EMBL/GenBank/DDBJ databases">
        <title>Genomic Encyclopedia of Archaeal and Bacterial Type Strains, Phase II (KMG-II): from individual species to whole genera.</title>
        <authorList>
            <person name="Goeker M."/>
        </authorList>
    </citation>
    <scope>NUCLEOTIDE SEQUENCE [LARGE SCALE GENOMIC DNA]</scope>
    <source>
        <strain evidence="6 7">DSM 45312</strain>
    </source>
</reference>
<dbReference type="OrthoDB" id="177518at2"/>
<keyword evidence="7" id="KW-1185">Reference proteome</keyword>
<organism evidence="6 7">
    <name type="scientific">Murinocardiopsis flavida</name>
    <dbReference type="NCBI Taxonomy" id="645275"/>
    <lineage>
        <taxon>Bacteria</taxon>
        <taxon>Bacillati</taxon>
        <taxon>Actinomycetota</taxon>
        <taxon>Actinomycetes</taxon>
        <taxon>Streptosporangiales</taxon>
        <taxon>Nocardiopsidaceae</taxon>
        <taxon>Murinocardiopsis</taxon>
    </lineage>
</organism>
<name>A0A2P8DFN0_9ACTN</name>
<sequence>MATSDDDGRWVVHGERIIYDNKWVTVGLADITTPSGARFEHHTVTLPAAAVLAVLDASEENVLMTFRHRFVSDVWGWELPGGLLDASESPEQTAVRETEEETGYRVHRVEFVAAYEPMIGTVRSKHHVYVGRNPELVAEPTELDEGRYEWVPLAKVPDLISSGQLQSSGTLMALLHILGTKSGGK</sequence>
<evidence type="ECO:0000256" key="2">
    <source>
        <dbReference type="ARBA" id="ARBA00005582"/>
    </source>
</evidence>
<dbReference type="SUPFAM" id="SSF55811">
    <property type="entry name" value="Nudix"/>
    <property type="match status" value="1"/>
</dbReference>
<comment type="similarity">
    <text evidence="2 4">Belongs to the Nudix hydrolase family.</text>
</comment>
<keyword evidence="3 4" id="KW-0378">Hydrolase</keyword>
<dbReference type="InterPro" id="IPR020084">
    <property type="entry name" value="NUDIX_hydrolase_CS"/>
</dbReference>
<feature type="domain" description="Nudix hydrolase" evidence="5">
    <location>
        <begin position="45"/>
        <end position="173"/>
    </location>
</feature>
<dbReference type="InterPro" id="IPR015797">
    <property type="entry name" value="NUDIX_hydrolase-like_dom_sf"/>
</dbReference>
<evidence type="ECO:0000259" key="5">
    <source>
        <dbReference type="PROSITE" id="PS51462"/>
    </source>
</evidence>
<dbReference type="Pfam" id="PF00293">
    <property type="entry name" value="NUDIX"/>
    <property type="match status" value="1"/>
</dbReference>
<proteinExistence type="inferred from homology"/>
<dbReference type="PRINTS" id="PR00502">
    <property type="entry name" value="NUDIXFAMILY"/>
</dbReference>
<dbReference type="Gene3D" id="3.90.79.10">
    <property type="entry name" value="Nucleoside Triphosphate Pyrophosphohydrolase"/>
    <property type="match status" value="1"/>
</dbReference>
<dbReference type="PANTHER" id="PTHR43046:SF2">
    <property type="entry name" value="8-OXO-DGTP DIPHOSPHATASE-RELATED"/>
    <property type="match status" value="1"/>
</dbReference>
<dbReference type="Proteomes" id="UP000240542">
    <property type="component" value="Unassembled WGS sequence"/>
</dbReference>
<dbReference type="PROSITE" id="PS51462">
    <property type="entry name" value="NUDIX"/>
    <property type="match status" value="1"/>
</dbReference>
<comment type="cofactor">
    <cofactor evidence="1">
        <name>Mg(2+)</name>
        <dbReference type="ChEBI" id="CHEBI:18420"/>
    </cofactor>
</comment>
<dbReference type="InterPro" id="IPR000086">
    <property type="entry name" value="NUDIX_hydrolase_dom"/>
</dbReference>
<evidence type="ECO:0000256" key="3">
    <source>
        <dbReference type="ARBA" id="ARBA00022801"/>
    </source>
</evidence>
<gene>
    <name evidence="6" type="ORF">CLV63_113186</name>
</gene>
<dbReference type="CDD" id="cd03424">
    <property type="entry name" value="NUDIX_ADPRase_Nudt5_UGPPase_Nudt14"/>
    <property type="match status" value="1"/>
</dbReference>
<dbReference type="PANTHER" id="PTHR43046">
    <property type="entry name" value="GDP-MANNOSE MANNOSYL HYDROLASE"/>
    <property type="match status" value="1"/>
</dbReference>
<evidence type="ECO:0000313" key="6">
    <source>
        <dbReference type="EMBL" id="PSK96023.1"/>
    </source>
</evidence>
<dbReference type="AlphaFoldDB" id="A0A2P8DFN0"/>